<comment type="caution">
    <text evidence="2">The sequence shown here is derived from an EMBL/GenBank/DDBJ whole genome shotgun (WGS) entry which is preliminary data.</text>
</comment>
<dbReference type="Proteomes" id="UP001378592">
    <property type="component" value="Unassembled WGS sequence"/>
</dbReference>
<feature type="region of interest" description="Disordered" evidence="1">
    <location>
        <begin position="80"/>
        <end position="126"/>
    </location>
</feature>
<reference evidence="2 3" key="1">
    <citation type="submission" date="2024-03" db="EMBL/GenBank/DDBJ databases">
        <title>The genome assembly and annotation of the cricket Gryllus longicercus Weissman &amp; Gray.</title>
        <authorList>
            <person name="Szrajer S."/>
            <person name="Gray D."/>
            <person name="Ylla G."/>
        </authorList>
    </citation>
    <scope>NUCLEOTIDE SEQUENCE [LARGE SCALE GENOMIC DNA]</scope>
    <source>
        <strain evidence="2">DAG 2021-001</strain>
        <tissue evidence="2">Whole body minus gut</tissue>
    </source>
</reference>
<sequence>MPLSSLSDLRHILKFFIHRSSSYNSTSPLTHKIHVYLLRKNIRKFGRGESLPHSFRISGASSFSFWPPECRAASKHLRQTLGASPNDDGQNTCKATTRGPTQQEGLMVPEPTPLTARPPRGQRTGV</sequence>
<feature type="compositionally biased region" description="Polar residues" evidence="1">
    <location>
        <begin position="81"/>
        <end position="104"/>
    </location>
</feature>
<dbReference type="EMBL" id="JAZDUA010000056">
    <property type="protein sequence ID" value="KAK7870498.1"/>
    <property type="molecule type" value="Genomic_DNA"/>
</dbReference>
<evidence type="ECO:0000256" key="1">
    <source>
        <dbReference type="SAM" id="MobiDB-lite"/>
    </source>
</evidence>
<proteinExistence type="predicted"/>
<evidence type="ECO:0000313" key="2">
    <source>
        <dbReference type="EMBL" id="KAK7870498.1"/>
    </source>
</evidence>
<name>A0AAN9WD83_9ORTH</name>
<organism evidence="2 3">
    <name type="scientific">Gryllus longicercus</name>
    <dbReference type="NCBI Taxonomy" id="2509291"/>
    <lineage>
        <taxon>Eukaryota</taxon>
        <taxon>Metazoa</taxon>
        <taxon>Ecdysozoa</taxon>
        <taxon>Arthropoda</taxon>
        <taxon>Hexapoda</taxon>
        <taxon>Insecta</taxon>
        <taxon>Pterygota</taxon>
        <taxon>Neoptera</taxon>
        <taxon>Polyneoptera</taxon>
        <taxon>Orthoptera</taxon>
        <taxon>Ensifera</taxon>
        <taxon>Gryllidea</taxon>
        <taxon>Grylloidea</taxon>
        <taxon>Gryllidae</taxon>
        <taxon>Gryllinae</taxon>
        <taxon>Gryllus</taxon>
    </lineage>
</organism>
<protein>
    <submittedName>
        <fullName evidence="2">Uncharacterized protein</fullName>
    </submittedName>
</protein>
<accession>A0AAN9WD83</accession>
<gene>
    <name evidence="2" type="ORF">R5R35_002904</name>
</gene>
<dbReference type="AlphaFoldDB" id="A0AAN9WD83"/>
<evidence type="ECO:0000313" key="3">
    <source>
        <dbReference type="Proteomes" id="UP001378592"/>
    </source>
</evidence>
<keyword evidence="3" id="KW-1185">Reference proteome</keyword>